<evidence type="ECO:0000313" key="1">
    <source>
        <dbReference type="EMBL" id="KRX23020.1"/>
    </source>
</evidence>
<dbReference type="AlphaFoldDB" id="A0A0V0S8J3"/>
<evidence type="ECO:0000313" key="2">
    <source>
        <dbReference type="Proteomes" id="UP000054630"/>
    </source>
</evidence>
<comment type="caution">
    <text evidence="1">The sequence shown here is derived from an EMBL/GenBank/DDBJ whole genome shotgun (WGS) entry which is preliminary data.</text>
</comment>
<accession>A0A0V0S8J3</accession>
<protein>
    <submittedName>
        <fullName evidence="1">Uncharacterized protein</fullName>
    </submittedName>
</protein>
<keyword evidence="2" id="KW-1185">Reference proteome</keyword>
<organism evidence="1 2">
    <name type="scientific">Trichinella nelsoni</name>
    <dbReference type="NCBI Taxonomy" id="6336"/>
    <lineage>
        <taxon>Eukaryota</taxon>
        <taxon>Metazoa</taxon>
        <taxon>Ecdysozoa</taxon>
        <taxon>Nematoda</taxon>
        <taxon>Enoplea</taxon>
        <taxon>Dorylaimia</taxon>
        <taxon>Trichinellida</taxon>
        <taxon>Trichinellidae</taxon>
        <taxon>Trichinella</taxon>
    </lineage>
</organism>
<proteinExistence type="predicted"/>
<sequence length="73" mass="8454">MNVINSGRGETVTRKQILEEFFAYTHLLTWFNFSESNRRQIEKLLSAVLSQPMQAKDDEEEEETCQLACQLAS</sequence>
<dbReference type="Proteomes" id="UP000054630">
    <property type="component" value="Unassembled WGS sequence"/>
</dbReference>
<dbReference type="EMBL" id="JYDL01000027">
    <property type="protein sequence ID" value="KRX23020.1"/>
    <property type="molecule type" value="Genomic_DNA"/>
</dbReference>
<gene>
    <name evidence="1" type="ORF">T07_11661</name>
</gene>
<reference evidence="1 2" key="1">
    <citation type="submission" date="2015-01" db="EMBL/GenBank/DDBJ databases">
        <title>Evolution of Trichinella species and genotypes.</title>
        <authorList>
            <person name="Korhonen P.K."/>
            <person name="Edoardo P."/>
            <person name="Giuseppe L.R."/>
            <person name="Gasser R.B."/>
        </authorList>
    </citation>
    <scope>NUCLEOTIDE SEQUENCE [LARGE SCALE GENOMIC DNA]</scope>
    <source>
        <strain evidence="1">ISS37</strain>
    </source>
</reference>
<name>A0A0V0S8J3_9BILA</name>